<reference evidence="1" key="1">
    <citation type="journal article" date="2015" name="Nature">
        <title>Complex archaea that bridge the gap between prokaryotes and eukaryotes.</title>
        <authorList>
            <person name="Spang A."/>
            <person name="Saw J.H."/>
            <person name="Jorgensen S.L."/>
            <person name="Zaremba-Niedzwiedzka K."/>
            <person name="Martijn J."/>
            <person name="Lind A.E."/>
            <person name="van Eijk R."/>
            <person name="Schleper C."/>
            <person name="Guy L."/>
            <person name="Ettema T.J."/>
        </authorList>
    </citation>
    <scope>NUCLEOTIDE SEQUENCE</scope>
</reference>
<dbReference type="AlphaFoldDB" id="A0A0F9T7K9"/>
<evidence type="ECO:0000313" key="1">
    <source>
        <dbReference type="EMBL" id="KKN44956.1"/>
    </source>
</evidence>
<comment type="caution">
    <text evidence="1">The sequence shown here is derived from an EMBL/GenBank/DDBJ whole genome shotgun (WGS) entry which is preliminary data.</text>
</comment>
<organism evidence="1">
    <name type="scientific">marine sediment metagenome</name>
    <dbReference type="NCBI Taxonomy" id="412755"/>
    <lineage>
        <taxon>unclassified sequences</taxon>
        <taxon>metagenomes</taxon>
        <taxon>ecological metagenomes</taxon>
    </lineage>
</organism>
<name>A0A0F9T7K9_9ZZZZ</name>
<proteinExistence type="predicted"/>
<dbReference type="EMBL" id="LAZR01001418">
    <property type="protein sequence ID" value="KKN44956.1"/>
    <property type="molecule type" value="Genomic_DNA"/>
</dbReference>
<accession>A0A0F9T7K9</accession>
<sequence length="72" mass="8505">MTDPKQSKYFYANGKKYIHLGRHCANSRSVNFTKWVMEIKRILKRNITKEEGDAFKTGYNMGYKEGKKRAIK</sequence>
<protein>
    <submittedName>
        <fullName evidence="1">Uncharacterized protein</fullName>
    </submittedName>
</protein>
<gene>
    <name evidence="1" type="ORF">LCGC14_0687770</name>
</gene>